<dbReference type="InterPro" id="IPR036412">
    <property type="entry name" value="HAD-like_sf"/>
</dbReference>
<dbReference type="EMBL" id="CXST01000001">
    <property type="protein sequence ID" value="CTQ43032.1"/>
    <property type="molecule type" value="Genomic_DNA"/>
</dbReference>
<dbReference type="STRING" id="187304.B0E33_22850"/>
<gene>
    <name evidence="5" type="ORF">LAL4801_01469</name>
</gene>
<dbReference type="InterPro" id="IPR023198">
    <property type="entry name" value="PGP-like_dom2"/>
</dbReference>
<accession>A0A0M6Y0D8</accession>
<reference evidence="6" key="1">
    <citation type="submission" date="2015-07" db="EMBL/GenBank/DDBJ databases">
        <authorList>
            <person name="Rodrigo-Torres Lidia"/>
            <person name="Arahal R.David."/>
        </authorList>
    </citation>
    <scope>NUCLEOTIDE SEQUENCE [LARGE SCALE GENOMIC DNA]</scope>
    <source>
        <strain evidence="6">CECT 4801</strain>
    </source>
</reference>
<dbReference type="PANTHER" id="PTHR43434">
    <property type="entry name" value="PHOSPHOGLYCOLATE PHOSPHATASE"/>
    <property type="match status" value="1"/>
</dbReference>
<organism evidence="5 6">
    <name type="scientific">Roseibium aggregatum</name>
    <dbReference type="NCBI Taxonomy" id="187304"/>
    <lineage>
        <taxon>Bacteria</taxon>
        <taxon>Pseudomonadati</taxon>
        <taxon>Pseudomonadota</taxon>
        <taxon>Alphaproteobacteria</taxon>
        <taxon>Hyphomicrobiales</taxon>
        <taxon>Stappiaceae</taxon>
        <taxon>Roseibium</taxon>
    </lineage>
</organism>
<evidence type="ECO:0000256" key="1">
    <source>
        <dbReference type="ARBA" id="ARBA00000830"/>
    </source>
</evidence>
<comment type="catalytic activity">
    <reaction evidence="1">
        <text>2-phosphoglycolate + H2O = glycolate + phosphate</text>
        <dbReference type="Rhea" id="RHEA:14369"/>
        <dbReference type="ChEBI" id="CHEBI:15377"/>
        <dbReference type="ChEBI" id="CHEBI:29805"/>
        <dbReference type="ChEBI" id="CHEBI:43474"/>
        <dbReference type="ChEBI" id="CHEBI:58033"/>
        <dbReference type="EC" id="3.1.3.18"/>
    </reaction>
</comment>
<dbReference type="PANTHER" id="PTHR43434:SF1">
    <property type="entry name" value="PHOSPHOGLYCOLATE PHOSPHATASE"/>
    <property type="match status" value="1"/>
</dbReference>
<dbReference type="AlphaFoldDB" id="A0A0M6Y0D8"/>
<dbReference type="Proteomes" id="UP000048926">
    <property type="component" value="Unassembled WGS sequence"/>
</dbReference>
<evidence type="ECO:0000256" key="4">
    <source>
        <dbReference type="ARBA" id="ARBA00013078"/>
    </source>
</evidence>
<protein>
    <recommendedName>
        <fullName evidence="4">phosphoglycolate phosphatase</fullName>
        <ecNumber evidence="4">3.1.3.18</ecNumber>
    </recommendedName>
</protein>
<dbReference type="InterPro" id="IPR023214">
    <property type="entry name" value="HAD_sf"/>
</dbReference>
<dbReference type="EC" id="3.1.3.18" evidence="4"/>
<dbReference type="GO" id="GO:0005829">
    <property type="term" value="C:cytosol"/>
    <property type="evidence" value="ECO:0007669"/>
    <property type="project" value="TreeGrafter"/>
</dbReference>
<sequence>MNNLTGNITAILFDKDGTLLDFDATWAPAYRETSLHAARGDRALADRLLEQTGMDLVTGKSAAGSLLAAGNSAEIAAAWIACGADFQEGPLTADLDRVFIGCMHDAAPLTGIPEAVETLSGTGFTLGVASSDSEAAIRAFLAGTGLAPRFAFVTGYDTGFGPKPEPGMVRGFAETTGLALDRIAVVGDNTHDLEMARSAGAGLCIGVLTGTSARHDLETLADAVLESVADLPAYLAAN</sequence>
<dbReference type="GO" id="GO:0008967">
    <property type="term" value="F:phosphoglycolate phosphatase activity"/>
    <property type="evidence" value="ECO:0007669"/>
    <property type="project" value="UniProtKB-EC"/>
</dbReference>
<dbReference type="InterPro" id="IPR050155">
    <property type="entry name" value="HAD-like_hydrolase_sf"/>
</dbReference>
<dbReference type="SFLD" id="SFLDS00003">
    <property type="entry name" value="Haloacid_Dehalogenase"/>
    <property type="match status" value="1"/>
</dbReference>
<dbReference type="Gene3D" id="3.40.50.1000">
    <property type="entry name" value="HAD superfamily/HAD-like"/>
    <property type="match status" value="1"/>
</dbReference>
<evidence type="ECO:0000256" key="2">
    <source>
        <dbReference type="ARBA" id="ARBA00004818"/>
    </source>
</evidence>
<evidence type="ECO:0000313" key="6">
    <source>
        <dbReference type="Proteomes" id="UP000048926"/>
    </source>
</evidence>
<comment type="pathway">
    <text evidence="2">Organic acid metabolism; glycolate biosynthesis; glycolate from 2-phosphoglycolate: step 1/1.</text>
</comment>
<proteinExistence type="inferred from homology"/>
<dbReference type="OrthoDB" id="9797743at2"/>
<comment type="similarity">
    <text evidence="3">Belongs to the HAD-like hydrolase superfamily. CbbY/CbbZ/Gph/YieH family.</text>
</comment>
<dbReference type="InterPro" id="IPR006439">
    <property type="entry name" value="HAD-SF_hydro_IA"/>
</dbReference>
<evidence type="ECO:0000256" key="3">
    <source>
        <dbReference type="ARBA" id="ARBA00006171"/>
    </source>
</evidence>
<dbReference type="GO" id="GO:0006281">
    <property type="term" value="P:DNA repair"/>
    <property type="evidence" value="ECO:0007669"/>
    <property type="project" value="TreeGrafter"/>
</dbReference>
<dbReference type="NCBIfam" id="TIGR01549">
    <property type="entry name" value="HAD-SF-IA-v1"/>
    <property type="match status" value="1"/>
</dbReference>
<dbReference type="SFLD" id="SFLDG01129">
    <property type="entry name" value="C1.5:_HAD__Beta-PGM__Phosphata"/>
    <property type="match status" value="1"/>
</dbReference>
<name>A0A0M6Y0D8_9HYPH</name>
<keyword evidence="6" id="KW-1185">Reference proteome</keyword>
<dbReference type="RefSeq" id="WP_055655116.1">
    <property type="nucleotide sequence ID" value="NZ_CXST01000001.1"/>
</dbReference>
<dbReference type="SUPFAM" id="SSF56784">
    <property type="entry name" value="HAD-like"/>
    <property type="match status" value="1"/>
</dbReference>
<dbReference type="Gene3D" id="1.10.150.240">
    <property type="entry name" value="Putative phosphatase, domain 2"/>
    <property type="match status" value="1"/>
</dbReference>
<dbReference type="Pfam" id="PF00702">
    <property type="entry name" value="Hydrolase"/>
    <property type="match status" value="1"/>
</dbReference>
<evidence type="ECO:0000313" key="5">
    <source>
        <dbReference type="EMBL" id="CTQ43032.1"/>
    </source>
</evidence>